<feature type="compositionally biased region" description="Basic and acidic residues" evidence="2">
    <location>
        <begin position="252"/>
        <end position="261"/>
    </location>
</feature>
<sequence length="261" mass="28596">MQMPGNNTSLVYVVIGATQLTQPGAGAQVRQIKKLLRHENYQRHDMSNDIALLELSNPVQCSPYIQLACVADAILGVSVSQEHNCWIAGWGAITAKDKTPSDQLQEAKVHLINIHLCNSTFWYSGKIHTHNLCAGYPQGRIDTCQVGACQEPLSPQQHQQHHPNTAQGLLCPATQSPSQPQLTPDCSGGFPHTPHPPLPAQGSFCAKSPESPVKVFLVAQRSRCQTSTLCTSRRPVQKQQREPYPTRTQVIHSKDSRGSST</sequence>
<keyword evidence="1" id="KW-1015">Disulfide bond</keyword>
<dbReference type="Gene3D" id="2.40.10.10">
    <property type="entry name" value="Trypsin-like serine proteases"/>
    <property type="match status" value="2"/>
</dbReference>
<dbReference type="SUPFAM" id="SSF50494">
    <property type="entry name" value="Trypsin-like serine proteases"/>
    <property type="match status" value="1"/>
</dbReference>
<dbReference type="CDD" id="cd00190">
    <property type="entry name" value="Tryp_SPc"/>
    <property type="match status" value="1"/>
</dbReference>
<protein>
    <recommendedName>
        <fullName evidence="3">Peptidase S1 domain-containing protein</fullName>
    </recommendedName>
</protein>
<organism evidence="4 5">
    <name type="scientific">Chloebia gouldiae</name>
    <name type="common">Gouldian finch</name>
    <name type="synonym">Erythrura gouldiae</name>
    <dbReference type="NCBI Taxonomy" id="44316"/>
    <lineage>
        <taxon>Eukaryota</taxon>
        <taxon>Metazoa</taxon>
        <taxon>Chordata</taxon>
        <taxon>Craniata</taxon>
        <taxon>Vertebrata</taxon>
        <taxon>Euteleostomi</taxon>
        <taxon>Archelosauria</taxon>
        <taxon>Archosauria</taxon>
        <taxon>Dinosauria</taxon>
        <taxon>Saurischia</taxon>
        <taxon>Theropoda</taxon>
        <taxon>Coelurosauria</taxon>
        <taxon>Aves</taxon>
        <taxon>Neognathae</taxon>
        <taxon>Neoaves</taxon>
        <taxon>Telluraves</taxon>
        <taxon>Australaves</taxon>
        <taxon>Passeriformes</taxon>
        <taxon>Passeroidea</taxon>
        <taxon>Passeridae</taxon>
        <taxon>Chloebia</taxon>
    </lineage>
</organism>
<dbReference type="InterPro" id="IPR043504">
    <property type="entry name" value="Peptidase_S1_PA_chymotrypsin"/>
</dbReference>
<evidence type="ECO:0000256" key="2">
    <source>
        <dbReference type="SAM" id="MobiDB-lite"/>
    </source>
</evidence>
<evidence type="ECO:0000256" key="1">
    <source>
        <dbReference type="ARBA" id="ARBA00023157"/>
    </source>
</evidence>
<evidence type="ECO:0000313" key="4">
    <source>
        <dbReference type="EMBL" id="RLW06964.1"/>
    </source>
</evidence>
<dbReference type="InterPro" id="IPR009003">
    <property type="entry name" value="Peptidase_S1_PA"/>
</dbReference>
<name>A0A3L8SRP1_CHLGU</name>
<comment type="caution">
    <text evidence="4">The sequence shown here is derived from an EMBL/GenBank/DDBJ whole genome shotgun (WGS) entry which is preliminary data.</text>
</comment>
<dbReference type="Pfam" id="PF00089">
    <property type="entry name" value="Trypsin"/>
    <property type="match status" value="1"/>
</dbReference>
<dbReference type="AlphaFoldDB" id="A0A3L8SRP1"/>
<keyword evidence="5" id="KW-1185">Reference proteome</keyword>
<dbReference type="PANTHER" id="PTHR24252:SF8">
    <property type="entry name" value="ACROSIN"/>
    <property type="match status" value="1"/>
</dbReference>
<dbReference type="Proteomes" id="UP000276834">
    <property type="component" value="Unassembled WGS sequence"/>
</dbReference>
<feature type="compositionally biased region" description="Polar residues" evidence="2">
    <location>
        <begin position="163"/>
        <end position="184"/>
    </location>
</feature>
<dbReference type="GO" id="GO:0006508">
    <property type="term" value="P:proteolysis"/>
    <property type="evidence" value="ECO:0007669"/>
    <property type="project" value="InterPro"/>
</dbReference>
<feature type="domain" description="Peptidase S1" evidence="3">
    <location>
        <begin position="1"/>
        <end position="187"/>
    </location>
</feature>
<dbReference type="OrthoDB" id="6339452at2759"/>
<feature type="region of interest" description="Disordered" evidence="2">
    <location>
        <begin position="154"/>
        <end position="204"/>
    </location>
</feature>
<evidence type="ECO:0000313" key="5">
    <source>
        <dbReference type="Proteomes" id="UP000276834"/>
    </source>
</evidence>
<reference evidence="4 5" key="1">
    <citation type="journal article" date="2018" name="Proc. R. Soc. B">
        <title>A non-coding region near Follistatin controls head colour polymorphism in the Gouldian finch.</title>
        <authorList>
            <person name="Toomey M.B."/>
            <person name="Marques C.I."/>
            <person name="Andrade P."/>
            <person name="Araujo P.M."/>
            <person name="Sabatino S."/>
            <person name="Gazda M.A."/>
            <person name="Afonso S."/>
            <person name="Lopes R.J."/>
            <person name="Corbo J.C."/>
            <person name="Carneiro M."/>
        </authorList>
    </citation>
    <scope>NUCLEOTIDE SEQUENCE [LARGE SCALE GENOMIC DNA]</scope>
    <source>
        <strain evidence="4">Red01</strain>
        <tissue evidence="4">Muscle</tissue>
    </source>
</reference>
<dbReference type="SMART" id="SM00020">
    <property type="entry name" value="Tryp_SPc"/>
    <property type="match status" value="1"/>
</dbReference>
<gene>
    <name evidence="4" type="ORF">DV515_00004005</name>
</gene>
<proteinExistence type="predicted"/>
<dbReference type="GO" id="GO:0004252">
    <property type="term" value="F:serine-type endopeptidase activity"/>
    <property type="evidence" value="ECO:0007669"/>
    <property type="project" value="InterPro"/>
</dbReference>
<dbReference type="PROSITE" id="PS50240">
    <property type="entry name" value="TRYPSIN_DOM"/>
    <property type="match status" value="1"/>
</dbReference>
<evidence type="ECO:0000259" key="3">
    <source>
        <dbReference type="PROSITE" id="PS50240"/>
    </source>
</evidence>
<accession>A0A3L8SRP1</accession>
<feature type="region of interest" description="Disordered" evidence="2">
    <location>
        <begin position="229"/>
        <end position="261"/>
    </location>
</feature>
<dbReference type="GO" id="GO:0007340">
    <property type="term" value="P:acrosome reaction"/>
    <property type="evidence" value="ECO:0007669"/>
    <property type="project" value="TreeGrafter"/>
</dbReference>
<dbReference type="EMBL" id="QUSF01000008">
    <property type="protein sequence ID" value="RLW06964.1"/>
    <property type="molecule type" value="Genomic_DNA"/>
</dbReference>
<dbReference type="STRING" id="44316.ENSEGOP00005002931"/>
<dbReference type="InterPro" id="IPR001254">
    <property type="entry name" value="Trypsin_dom"/>
</dbReference>
<dbReference type="PANTHER" id="PTHR24252">
    <property type="entry name" value="ACROSIN-RELATED"/>
    <property type="match status" value="1"/>
</dbReference>